<evidence type="ECO:0000256" key="1">
    <source>
        <dbReference type="SAM" id="MobiDB-lite"/>
    </source>
</evidence>
<feature type="region of interest" description="Disordered" evidence="1">
    <location>
        <begin position="21"/>
        <end position="51"/>
    </location>
</feature>
<accession>U9UQQ7</accession>
<reference evidence="2" key="1">
    <citation type="submission" date="2013-07" db="EMBL/GenBank/DDBJ databases">
        <title>The genome of an arbuscular mycorrhizal fungus provides insights into the evolution of the oldest plant symbiosis.</title>
        <authorList>
            <consortium name="DOE Joint Genome Institute"/>
            <person name="Tisserant E."/>
            <person name="Malbreil M."/>
            <person name="Kuo A."/>
            <person name="Kohler A."/>
            <person name="Symeonidi A."/>
            <person name="Balestrini R."/>
            <person name="Charron P."/>
            <person name="Duensing N."/>
            <person name="Frei-dit-Frey N."/>
            <person name="Gianinazzi-Pearson V."/>
            <person name="Gilbert B."/>
            <person name="Handa Y."/>
            <person name="Hijri M."/>
            <person name="Kaul R."/>
            <person name="Kawaguchi M."/>
            <person name="Krajinski F."/>
            <person name="Lammers P."/>
            <person name="Lapierre D."/>
            <person name="Masclaux F.G."/>
            <person name="Murat C."/>
            <person name="Morin E."/>
            <person name="Ndikumana S."/>
            <person name="Pagni M."/>
            <person name="Petitpierre D."/>
            <person name="Requena N."/>
            <person name="Rosikiewicz P."/>
            <person name="Riley R."/>
            <person name="Saito K."/>
            <person name="San Clemente H."/>
            <person name="Shapiro H."/>
            <person name="van Tuinen D."/>
            <person name="Becard G."/>
            <person name="Bonfante P."/>
            <person name="Paszkowski U."/>
            <person name="Shachar-Hill Y."/>
            <person name="Young J.P."/>
            <person name="Sanders I.R."/>
            <person name="Henrissat B."/>
            <person name="Rensing S.A."/>
            <person name="Grigoriev I.V."/>
            <person name="Corradi N."/>
            <person name="Roux C."/>
            <person name="Martin F."/>
        </authorList>
    </citation>
    <scope>NUCLEOTIDE SEQUENCE</scope>
    <source>
        <strain evidence="2">DAOM 197198</strain>
    </source>
</reference>
<sequence length="51" mass="5690">MFTNAQVKKSNITKSTVKCRRANSNKKTKTIVTISGSDDNCDDNNNKENLN</sequence>
<dbReference type="EMBL" id="KI275345">
    <property type="protein sequence ID" value="ESA22720.1"/>
    <property type="molecule type" value="Genomic_DNA"/>
</dbReference>
<proteinExistence type="predicted"/>
<name>U9UQQ7_RHIID</name>
<evidence type="ECO:0000313" key="2">
    <source>
        <dbReference type="EMBL" id="ESA22720.1"/>
    </source>
</evidence>
<dbReference type="AlphaFoldDB" id="U9UQQ7"/>
<protein>
    <submittedName>
        <fullName evidence="2">Uncharacterized protein</fullName>
    </submittedName>
</protein>
<organism evidence="2">
    <name type="scientific">Rhizophagus irregularis (strain DAOM 181602 / DAOM 197198 / MUCL 43194)</name>
    <name type="common">Arbuscular mycorrhizal fungus</name>
    <name type="synonym">Glomus intraradices</name>
    <dbReference type="NCBI Taxonomy" id="747089"/>
    <lineage>
        <taxon>Eukaryota</taxon>
        <taxon>Fungi</taxon>
        <taxon>Fungi incertae sedis</taxon>
        <taxon>Mucoromycota</taxon>
        <taxon>Glomeromycotina</taxon>
        <taxon>Glomeromycetes</taxon>
        <taxon>Glomerales</taxon>
        <taxon>Glomeraceae</taxon>
        <taxon>Rhizophagus</taxon>
    </lineage>
</organism>
<dbReference type="HOGENOM" id="CLU_3107512_0_0_1"/>
<gene>
    <name evidence="2" type="ORF">GLOINDRAFT_16147</name>
</gene>